<dbReference type="InterPro" id="IPR032676">
    <property type="entry name" value="YkuD_2"/>
</dbReference>
<feature type="region of interest" description="Disordered" evidence="1">
    <location>
        <begin position="19"/>
        <end position="40"/>
    </location>
</feature>
<evidence type="ECO:0008006" key="5">
    <source>
        <dbReference type="Google" id="ProtNLM"/>
    </source>
</evidence>
<dbReference type="PANTHER" id="PTHR38477:SF1">
    <property type="entry name" value="MUREIN L,D-TRANSPEPTIDASE CATALYTIC DOMAIN FAMILY PROTEIN"/>
    <property type="match status" value="1"/>
</dbReference>
<feature type="compositionally biased region" description="Acidic residues" evidence="1">
    <location>
        <begin position="19"/>
        <end position="31"/>
    </location>
</feature>
<feature type="signal peptide" evidence="2">
    <location>
        <begin position="1"/>
        <end position="15"/>
    </location>
</feature>
<name>A0A0K1QC88_9BACT</name>
<dbReference type="EMBL" id="CP012333">
    <property type="protein sequence ID" value="AKV03267.1"/>
    <property type="molecule type" value="Genomic_DNA"/>
</dbReference>
<dbReference type="Pfam" id="PF13645">
    <property type="entry name" value="YkuD_2"/>
    <property type="match status" value="1"/>
</dbReference>
<dbReference type="PATRIC" id="fig|1391654.3.peg.10057"/>
<dbReference type="KEGG" id="llu:AKJ09_09930"/>
<protein>
    <recommendedName>
        <fullName evidence="5">Murein L,D-transpeptidase catalytic domain family protein</fullName>
    </recommendedName>
</protein>
<sequence>MLVAASLLWTVSSCAAPAGDDEEETLSESDENALSAPGGASAAAGKMVAPSLSVSQRADVLSHYTNVDPDDVVPKSLRDDAIVYYDTNKDNLPNDKYLTVVDFSKSSGKHRFFVMNMKTGKVSGIVVAHGSGSDPDNDGIATKFSNTANSNASSLGYYLTAETYTGNHGRSLRMDGLSTTNSNVRARAVVIHGADYVSEGRAKQGRSWGCFALAQSAKDSIIDQLKGGSLIFAGRASN</sequence>
<feature type="chain" id="PRO_5012904257" description="Murein L,D-transpeptidase catalytic domain family protein" evidence="2">
    <location>
        <begin position="16"/>
        <end position="238"/>
    </location>
</feature>
<reference evidence="3 4" key="1">
    <citation type="submission" date="2015-08" db="EMBL/GenBank/DDBJ databases">
        <authorList>
            <person name="Babu N.S."/>
            <person name="Beckwith C.J."/>
            <person name="Beseler K.G."/>
            <person name="Brison A."/>
            <person name="Carone J.V."/>
            <person name="Caskin T.P."/>
            <person name="Diamond M."/>
            <person name="Durham M.E."/>
            <person name="Foxe J.M."/>
            <person name="Go M."/>
            <person name="Henderson B.A."/>
            <person name="Jones I.B."/>
            <person name="McGettigan J.A."/>
            <person name="Micheletti S.J."/>
            <person name="Nasrallah M.E."/>
            <person name="Ortiz D."/>
            <person name="Piller C.R."/>
            <person name="Privatt S.R."/>
            <person name="Schneider S.L."/>
            <person name="Sharp S."/>
            <person name="Smith T.C."/>
            <person name="Stanton J.D."/>
            <person name="Ullery H.E."/>
            <person name="Wilson R.J."/>
            <person name="Serrano M.G."/>
            <person name="Buck G."/>
            <person name="Lee V."/>
            <person name="Wang Y."/>
            <person name="Carvalho R."/>
            <person name="Voegtly L."/>
            <person name="Shi R."/>
            <person name="Duckworth R."/>
            <person name="Johnson A."/>
            <person name="Loviza R."/>
            <person name="Walstead R."/>
            <person name="Shah Z."/>
            <person name="Kiflezghi M."/>
            <person name="Wade K."/>
            <person name="Ball S.L."/>
            <person name="Bradley K.W."/>
            <person name="Asai D.J."/>
            <person name="Bowman C.A."/>
            <person name="Russell D.A."/>
            <person name="Pope W.H."/>
            <person name="Jacobs-Sera D."/>
            <person name="Hendrix R.W."/>
            <person name="Hatfull G.F."/>
        </authorList>
    </citation>
    <scope>NUCLEOTIDE SEQUENCE [LARGE SCALE GENOMIC DNA]</scope>
    <source>
        <strain evidence="3 4">DSM 27648</strain>
    </source>
</reference>
<evidence type="ECO:0000313" key="3">
    <source>
        <dbReference type="EMBL" id="AKV03267.1"/>
    </source>
</evidence>
<keyword evidence="4" id="KW-1185">Reference proteome</keyword>
<accession>A0A0K1QC88</accession>
<evidence type="ECO:0000313" key="4">
    <source>
        <dbReference type="Proteomes" id="UP000064967"/>
    </source>
</evidence>
<keyword evidence="2" id="KW-0732">Signal</keyword>
<evidence type="ECO:0000256" key="2">
    <source>
        <dbReference type="SAM" id="SignalP"/>
    </source>
</evidence>
<dbReference type="AlphaFoldDB" id="A0A0K1QC88"/>
<gene>
    <name evidence="3" type="ORF">AKJ09_09930</name>
</gene>
<dbReference type="Proteomes" id="UP000064967">
    <property type="component" value="Chromosome"/>
</dbReference>
<evidence type="ECO:0000256" key="1">
    <source>
        <dbReference type="SAM" id="MobiDB-lite"/>
    </source>
</evidence>
<dbReference type="PANTHER" id="PTHR38477">
    <property type="entry name" value="HYPOTHETICAL EXPORTED PROTEIN"/>
    <property type="match status" value="1"/>
</dbReference>
<organism evidence="3 4">
    <name type="scientific">Labilithrix luteola</name>
    <dbReference type="NCBI Taxonomy" id="1391654"/>
    <lineage>
        <taxon>Bacteria</taxon>
        <taxon>Pseudomonadati</taxon>
        <taxon>Myxococcota</taxon>
        <taxon>Polyangia</taxon>
        <taxon>Polyangiales</taxon>
        <taxon>Labilitrichaceae</taxon>
        <taxon>Labilithrix</taxon>
    </lineage>
</organism>
<dbReference type="STRING" id="1391654.AKJ09_09930"/>
<proteinExistence type="predicted"/>